<dbReference type="EMBL" id="FOOE01000017">
    <property type="protein sequence ID" value="SFF95736.1"/>
    <property type="molecule type" value="Genomic_DNA"/>
</dbReference>
<protein>
    <submittedName>
        <fullName evidence="5">DnaJ domain-containing protein</fullName>
    </submittedName>
    <submittedName>
        <fullName evidence="4">Molecular chaperone DnaJ</fullName>
    </submittedName>
</protein>
<dbReference type="Proteomes" id="UP000182135">
    <property type="component" value="Unassembled WGS sequence"/>
</dbReference>
<dbReference type="STRING" id="1529.SAMN04487885_11748"/>
<proteinExistence type="predicted"/>
<evidence type="ECO:0000313" key="7">
    <source>
        <dbReference type="Proteomes" id="UP000246114"/>
    </source>
</evidence>
<dbReference type="SMART" id="SM00271">
    <property type="entry name" value="DnaJ"/>
    <property type="match status" value="1"/>
</dbReference>
<evidence type="ECO:0000256" key="2">
    <source>
        <dbReference type="PROSITE-ProRule" id="PRU00339"/>
    </source>
</evidence>
<gene>
    <name evidence="4" type="ORF">DBY38_03380</name>
    <name evidence="5" type="ORF">SAMN04487885_11748</name>
</gene>
<feature type="repeat" description="TPR" evidence="2">
    <location>
        <begin position="109"/>
        <end position="142"/>
    </location>
</feature>
<dbReference type="InterPro" id="IPR036869">
    <property type="entry name" value="J_dom_sf"/>
</dbReference>
<evidence type="ECO:0000313" key="5">
    <source>
        <dbReference type="EMBL" id="SFF95736.1"/>
    </source>
</evidence>
<dbReference type="Gene3D" id="1.10.287.110">
    <property type="entry name" value="DnaJ domain"/>
    <property type="match status" value="1"/>
</dbReference>
<keyword evidence="6" id="KW-1185">Reference proteome</keyword>
<dbReference type="InterPro" id="IPR001623">
    <property type="entry name" value="DnaJ_domain"/>
</dbReference>
<dbReference type="GeneID" id="90545438"/>
<evidence type="ECO:0000256" key="1">
    <source>
        <dbReference type="ARBA" id="ARBA00022705"/>
    </source>
</evidence>
<organism evidence="5 6">
    <name type="scientific">Clostridium cadaveris</name>
    <dbReference type="NCBI Taxonomy" id="1529"/>
    <lineage>
        <taxon>Bacteria</taxon>
        <taxon>Bacillati</taxon>
        <taxon>Bacillota</taxon>
        <taxon>Clostridia</taxon>
        <taxon>Eubacteriales</taxon>
        <taxon>Clostridiaceae</taxon>
        <taxon>Clostridium</taxon>
    </lineage>
</organism>
<dbReference type="PANTHER" id="PTHR24074">
    <property type="entry name" value="CO-CHAPERONE PROTEIN DJLA"/>
    <property type="match status" value="1"/>
</dbReference>
<dbReference type="Proteomes" id="UP000246114">
    <property type="component" value="Unassembled WGS sequence"/>
</dbReference>
<sequence>MTNPYEVLGIKEGASQDEIKKAYRELAKKYHPDQYGDNPLRNLAEEKMRELNEAYDYLSKNSASNSSYTSGNYETSSGYGDFNSIRQDIQRGDLSSAEYKLSNISNKNAEWHYLMGVIYMQKGWHDEAYNNISQANRMDPSNAEYSQALNFLNRRTQNYRQSYYGTRGNSANNACDCCSNLIIADCCCECMGGDLISCI</sequence>
<dbReference type="Pfam" id="PF00226">
    <property type="entry name" value="DnaJ"/>
    <property type="match status" value="1"/>
</dbReference>
<accession>A0A1I2N2H6</accession>
<dbReference type="SUPFAM" id="SSF48452">
    <property type="entry name" value="TPR-like"/>
    <property type="match status" value="1"/>
</dbReference>
<dbReference type="Gene3D" id="1.25.40.10">
    <property type="entry name" value="Tetratricopeptide repeat domain"/>
    <property type="match status" value="1"/>
</dbReference>
<dbReference type="PROSITE" id="PS50076">
    <property type="entry name" value="DNAJ_2"/>
    <property type="match status" value="1"/>
</dbReference>
<dbReference type="InterPro" id="IPR011990">
    <property type="entry name" value="TPR-like_helical_dom_sf"/>
</dbReference>
<dbReference type="AlphaFoldDB" id="A0A1I2N2H6"/>
<dbReference type="InterPro" id="IPR019734">
    <property type="entry name" value="TPR_rpt"/>
</dbReference>
<name>A0A1I2N2H6_9CLOT</name>
<dbReference type="eggNOG" id="COG0484">
    <property type="taxonomic scope" value="Bacteria"/>
</dbReference>
<dbReference type="PRINTS" id="PR00625">
    <property type="entry name" value="JDOMAIN"/>
</dbReference>
<evidence type="ECO:0000313" key="4">
    <source>
        <dbReference type="EMBL" id="PWL54838.1"/>
    </source>
</evidence>
<dbReference type="GO" id="GO:0006260">
    <property type="term" value="P:DNA replication"/>
    <property type="evidence" value="ECO:0007669"/>
    <property type="project" value="UniProtKB-KW"/>
</dbReference>
<feature type="domain" description="J" evidence="3">
    <location>
        <begin position="3"/>
        <end position="72"/>
    </location>
</feature>
<evidence type="ECO:0000313" key="6">
    <source>
        <dbReference type="Proteomes" id="UP000182135"/>
    </source>
</evidence>
<dbReference type="SUPFAM" id="SSF46565">
    <property type="entry name" value="Chaperone J-domain"/>
    <property type="match status" value="1"/>
</dbReference>
<keyword evidence="2" id="KW-0802">TPR repeat</keyword>
<dbReference type="InterPro" id="IPR050817">
    <property type="entry name" value="DjlA_DnaK_co-chaperone"/>
</dbReference>
<keyword evidence="1" id="KW-0235">DNA replication</keyword>
<dbReference type="EMBL" id="QAMZ01000018">
    <property type="protein sequence ID" value="PWL54838.1"/>
    <property type="molecule type" value="Genomic_DNA"/>
</dbReference>
<dbReference type="RefSeq" id="WP_027639154.1">
    <property type="nucleotide sequence ID" value="NZ_BAAACD010000003.1"/>
</dbReference>
<reference evidence="4 7" key="2">
    <citation type="submission" date="2018-03" db="EMBL/GenBank/DDBJ databases">
        <title>The uncultured portion of the human microbiome is neutrally assembled.</title>
        <authorList>
            <person name="Jeraldo P."/>
            <person name="Boardman L."/>
            <person name="White B.A."/>
            <person name="Nelson H."/>
            <person name="Goldenfeld N."/>
            <person name="Chia N."/>
        </authorList>
    </citation>
    <scope>NUCLEOTIDE SEQUENCE [LARGE SCALE GENOMIC DNA]</scope>
    <source>
        <strain evidence="4">CIM:MAG 903</strain>
    </source>
</reference>
<dbReference type="PROSITE" id="PS50005">
    <property type="entry name" value="TPR"/>
    <property type="match status" value="1"/>
</dbReference>
<dbReference type="CDD" id="cd06257">
    <property type="entry name" value="DnaJ"/>
    <property type="match status" value="1"/>
</dbReference>
<dbReference type="OrthoDB" id="9779889at2"/>
<reference evidence="5 6" key="1">
    <citation type="submission" date="2016-10" db="EMBL/GenBank/DDBJ databases">
        <authorList>
            <person name="de Groot N.N."/>
        </authorList>
    </citation>
    <scope>NUCLEOTIDE SEQUENCE [LARGE SCALE GENOMIC DNA]</scope>
    <source>
        <strain evidence="5 6">NLAE-zl-G419</strain>
    </source>
</reference>
<evidence type="ECO:0000259" key="3">
    <source>
        <dbReference type="PROSITE" id="PS50076"/>
    </source>
</evidence>